<feature type="coiled-coil region" evidence="7">
    <location>
        <begin position="36"/>
        <end position="91"/>
    </location>
</feature>
<evidence type="ECO:0000256" key="2">
    <source>
        <dbReference type="ARBA" id="ARBA00009008"/>
    </source>
</evidence>
<dbReference type="STRING" id="1121925.SAMN02746011_01248"/>
<evidence type="ECO:0000313" key="10">
    <source>
        <dbReference type="Proteomes" id="UP000189941"/>
    </source>
</evidence>
<proteinExistence type="inferred from homology"/>
<keyword evidence="3" id="KW-0963">Cytoplasm</keyword>
<comment type="subcellular location">
    <subcellularLocation>
        <location evidence="1">Cytoplasm</location>
    </subcellularLocation>
</comment>
<sequence>MSLTPSEILHKEFNTKFRGYDSDEVNDFLDIIVVEFEKLTKSNNEMKTKIADMEDKLNYFKQLQDSLNNSIMVAQEAAERLKQNARKEAELILYEADREAERILEDANNRSKTIVSETEHLHQYSLNFRDRLRNMVEAQLSLLNKEDNQELFKEAQGEIETPINHLRDELRNQSEDLSVESEFEPIQEVESAQAVVETTDELKEDKRSQLDQMDFEISEEDGKDIPVQDDFFESDPVDEHHNYPVAGEDSEQPVESVLGRTIRIDLPKE</sequence>
<dbReference type="Proteomes" id="UP000189941">
    <property type="component" value="Unassembled WGS sequence"/>
</dbReference>
<keyword evidence="4 9" id="KW-0132">Cell division</keyword>
<dbReference type="AlphaFoldDB" id="A0A1T4LYJ0"/>
<dbReference type="GO" id="GO:0005737">
    <property type="term" value="C:cytoplasm"/>
    <property type="evidence" value="ECO:0007669"/>
    <property type="project" value="UniProtKB-SubCell"/>
</dbReference>
<dbReference type="Gene3D" id="6.10.250.660">
    <property type="match status" value="1"/>
</dbReference>
<dbReference type="InterPro" id="IPR019933">
    <property type="entry name" value="DivIVA_domain"/>
</dbReference>
<dbReference type="PANTHER" id="PTHR35794:SF2">
    <property type="entry name" value="CELL DIVISION PROTEIN DIVIVA"/>
    <property type="match status" value="1"/>
</dbReference>
<evidence type="ECO:0000256" key="3">
    <source>
        <dbReference type="ARBA" id="ARBA00022490"/>
    </source>
</evidence>
<evidence type="ECO:0000256" key="4">
    <source>
        <dbReference type="ARBA" id="ARBA00022618"/>
    </source>
</evidence>
<dbReference type="OrthoDB" id="9815492at2"/>
<keyword evidence="5 7" id="KW-0175">Coiled coil</keyword>
<comment type="similarity">
    <text evidence="2">Belongs to the DivIVA family.</text>
</comment>
<dbReference type="Pfam" id="PF05103">
    <property type="entry name" value="DivIVA"/>
    <property type="match status" value="1"/>
</dbReference>
<accession>A0A1T4LYJ0</accession>
<evidence type="ECO:0000256" key="8">
    <source>
        <dbReference type="SAM" id="MobiDB-lite"/>
    </source>
</evidence>
<dbReference type="PANTHER" id="PTHR35794">
    <property type="entry name" value="CELL DIVISION PROTEIN DIVIVA"/>
    <property type="match status" value="1"/>
</dbReference>
<dbReference type="RefSeq" id="WP_078756003.1">
    <property type="nucleotide sequence ID" value="NZ_FUWO01000010.1"/>
</dbReference>
<evidence type="ECO:0000256" key="1">
    <source>
        <dbReference type="ARBA" id="ARBA00004496"/>
    </source>
</evidence>
<evidence type="ECO:0000256" key="7">
    <source>
        <dbReference type="SAM" id="Coils"/>
    </source>
</evidence>
<gene>
    <name evidence="9" type="ORF">SAMN02746011_01248</name>
</gene>
<dbReference type="GO" id="GO:0051301">
    <property type="term" value="P:cell division"/>
    <property type="evidence" value="ECO:0007669"/>
    <property type="project" value="UniProtKB-KW"/>
</dbReference>
<evidence type="ECO:0000256" key="5">
    <source>
        <dbReference type="ARBA" id="ARBA00023054"/>
    </source>
</evidence>
<dbReference type="NCBIfam" id="TIGR03544">
    <property type="entry name" value="DivI1A_domain"/>
    <property type="match status" value="1"/>
</dbReference>
<evidence type="ECO:0000256" key="6">
    <source>
        <dbReference type="ARBA" id="ARBA00023306"/>
    </source>
</evidence>
<name>A0A1T4LYJ0_9LACT</name>
<organism evidence="9 10">
    <name type="scientific">Globicatella sulfidifaciens DSM 15739</name>
    <dbReference type="NCBI Taxonomy" id="1121925"/>
    <lineage>
        <taxon>Bacteria</taxon>
        <taxon>Bacillati</taxon>
        <taxon>Bacillota</taxon>
        <taxon>Bacilli</taxon>
        <taxon>Lactobacillales</taxon>
        <taxon>Aerococcaceae</taxon>
        <taxon>Globicatella</taxon>
    </lineage>
</organism>
<reference evidence="10" key="1">
    <citation type="submission" date="2017-02" db="EMBL/GenBank/DDBJ databases">
        <authorList>
            <person name="Varghese N."/>
            <person name="Submissions S."/>
        </authorList>
    </citation>
    <scope>NUCLEOTIDE SEQUENCE [LARGE SCALE GENOMIC DNA]</scope>
    <source>
        <strain evidence="10">DSM 15739</strain>
    </source>
</reference>
<protein>
    <submittedName>
        <fullName evidence="9">Cell division initiation protein</fullName>
    </submittedName>
</protein>
<evidence type="ECO:0000313" key="9">
    <source>
        <dbReference type="EMBL" id="SJZ59793.1"/>
    </source>
</evidence>
<feature type="region of interest" description="Disordered" evidence="8">
    <location>
        <begin position="217"/>
        <end position="254"/>
    </location>
</feature>
<keyword evidence="6" id="KW-0131">Cell cycle</keyword>
<keyword evidence="10" id="KW-1185">Reference proteome</keyword>
<dbReference type="EMBL" id="FUWO01000010">
    <property type="protein sequence ID" value="SJZ59793.1"/>
    <property type="molecule type" value="Genomic_DNA"/>
</dbReference>
<dbReference type="InterPro" id="IPR007793">
    <property type="entry name" value="DivIVA_fam"/>
</dbReference>